<dbReference type="RefSeq" id="WP_141960383.1">
    <property type="nucleotide sequence ID" value="NZ_VFOZ01000001.1"/>
</dbReference>
<feature type="region of interest" description="Disordered" evidence="1">
    <location>
        <begin position="1"/>
        <end position="20"/>
    </location>
</feature>
<evidence type="ECO:0000256" key="1">
    <source>
        <dbReference type="SAM" id="MobiDB-lite"/>
    </source>
</evidence>
<feature type="transmembrane region" description="Helical" evidence="2">
    <location>
        <begin position="84"/>
        <end position="114"/>
    </location>
</feature>
<dbReference type="Proteomes" id="UP000316096">
    <property type="component" value="Unassembled WGS sequence"/>
</dbReference>
<evidence type="ECO:0000313" key="3">
    <source>
        <dbReference type="EMBL" id="TQM00670.1"/>
    </source>
</evidence>
<evidence type="ECO:0000313" key="4">
    <source>
        <dbReference type="Proteomes" id="UP000316096"/>
    </source>
</evidence>
<sequence length="502" mass="55583">MASPSRRSGERRSTSRLSARPYASSEVTRLLCVGAHVDPAFSDAVIRELVSESDRFVAPSFGFDVLPVLGHALVARQRRSRRRVVVILSPLIPVFLFFFGTMAFAIGVALWLWATWAAICAERLVALHILTTDLADPRTSRDRHGFDGRIPVHPMLTAYDCDRINREQDSGSGLVYYSGYDPFIGAGIRRNSSKFPILLNKARGSLAVSLDGRPGLDDAAEVEAFPAGEIFEYVQERLEATLKDEGWGDQQIEGLDISRRWYRTAVGPERPESPADVSSSSQGGERYDSAREYLCVRIGSWGQEVVSSAFINFDVKGRTLYTEFHRYVLPPLNPAYRAADRLSPEITDGEVCLIAGESVLRMVREAVEAVLLLVLLPYRLWSLVIKRDQPSLEGEVSLGIELPGKKIDAFDYGARTSIRELAHAKEYQHFFQSVDAGKYGDIIERRFLEIVIDFLEKKGMDTGEFRARQATILNYGMIQTGGGTISNAGQMAVGTDASASAS</sequence>
<keyword evidence="4" id="KW-1185">Reference proteome</keyword>
<name>A0A543CU85_9ACTN</name>
<dbReference type="OrthoDB" id="3078176at2"/>
<evidence type="ECO:0000256" key="2">
    <source>
        <dbReference type="SAM" id="Phobius"/>
    </source>
</evidence>
<comment type="caution">
    <text evidence="3">The sequence shown here is derived from an EMBL/GenBank/DDBJ whole genome shotgun (WGS) entry which is preliminary data.</text>
</comment>
<keyword evidence="2" id="KW-1133">Transmembrane helix</keyword>
<dbReference type="EMBL" id="VFOZ01000001">
    <property type="protein sequence ID" value="TQM00670.1"/>
    <property type="molecule type" value="Genomic_DNA"/>
</dbReference>
<protein>
    <submittedName>
        <fullName evidence="3">Uncharacterized protein</fullName>
    </submittedName>
</protein>
<accession>A0A543CU85</accession>
<proteinExistence type="predicted"/>
<dbReference type="AlphaFoldDB" id="A0A543CU85"/>
<keyword evidence="2" id="KW-0472">Membrane</keyword>
<keyword evidence="2" id="KW-0812">Transmembrane</keyword>
<gene>
    <name evidence="3" type="ORF">FB559_6386</name>
</gene>
<reference evidence="3 4" key="1">
    <citation type="submission" date="2019-06" db="EMBL/GenBank/DDBJ databases">
        <title>Sequencing the genomes of 1000 actinobacteria strains.</title>
        <authorList>
            <person name="Klenk H.-P."/>
        </authorList>
    </citation>
    <scope>NUCLEOTIDE SEQUENCE [LARGE SCALE GENOMIC DNA]</scope>
    <source>
        <strain evidence="3 4">DSM 102200</strain>
    </source>
</reference>
<organism evidence="3 4">
    <name type="scientific">Actinoallomurus bryophytorum</name>
    <dbReference type="NCBI Taxonomy" id="1490222"/>
    <lineage>
        <taxon>Bacteria</taxon>
        <taxon>Bacillati</taxon>
        <taxon>Actinomycetota</taxon>
        <taxon>Actinomycetes</taxon>
        <taxon>Streptosporangiales</taxon>
        <taxon>Thermomonosporaceae</taxon>
        <taxon>Actinoallomurus</taxon>
    </lineage>
</organism>